<reference evidence="4" key="1">
    <citation type="submission" date="2025-08" db="UniProtKB">
        <authorList>
            <consortium name="Ensembl"/>
        </authorList>
    </citation>
    <scope>IDENTIFICATION</scope>
</reference>
<keyword evidence="5" id="KW-1185">Reference proteome</keyword>
<name>A0A8C6YA81_NAJNA</name>
<dbReference type="Ensembl" id="ENSNNAT00000026804.1">
    <property type="protein sequence ID" value="ENSNNAP00000025567.1"/>
    <property type="gene ID" value="ENSNNAG00000016692.1"/>
</dbReference>
<protein>
    <submittedName>
        <fullName evidence="4">Uncharacterized protein</fullName>
    </submittedName>
</protein>
<comment type="similarity">
    <text evidence="1">Belongs to the dapper family.</text>
</comment>
<feature type="region of interest" description="Disordered" evidence="3">
    <location>
        <begin position="50"/>
        <end position="75"/>
    </location>
</feature>
<dbReference type="PANTHER" id="PTHR15919:SF1">
    <property type="entry name" value="DAPPER HOMOLOG 3"/>
    <property type="match status" value="1"/>
</dbReference>
<dbReference type="Proteomes" id="UP000694559">
    <property type="component" value="Unplaced"/>
</dbReference>
<dbReference type="Pfam" id="PF15268">
    <property type="entry name" value="Dapper"/>
    <property type="match status" value="1"/>
</dbReference>
<dbReference type="OrthoDB" id="9886203at2759"/>
<dbReference type="GO" id="GO:0005737">
    <property type="term" value="C:cytoplasm"/>
    <property type="evidence" value="ECO:0007669"/>
    <property type="project" value="TreeGrafter"/>
</dbReference>
<keyword evidence="2" id="KW-0175">Coiled coil</keyword>
<dbReference type="InterPro" id="IPR024843">
    <property type="entry name" value="Dapper"/>
</dbReference>
<dbReference type="PANTHER" id="PTHR15919">
    <property type="entry name" value="DAPPER-RELATED"/>
    <property type="match status" value="1"/>
</dbReference>
<dbReference type="AlphaFoldDB" id="A0A8C6YA81"/>
<evidence type="ECO:0000313" key="4">
    <source>
        <dbReference type="Ensembl" id="ENSNNAP00000025567.1"/>
    </source>
</evidence>
<feature type="region of interest" description="Disordered" evidence="3">
    <location>
        <begin position="118"/>
        <end position="142"/>
    </location>
</feature>
<proteinExistence type="inferred from homology"/>
<reference evidence="4" key="2">
    <citation type="submission" date="2025-09" db="UniProtKB">
        <authorList>
            <consortium name="Ensembl"/>
        </authorList>
    </citation>
    <scope>IDENTIFICATION</scope>
</reference>
<evidence type="ECO:0000256" key="2">
    <source>
        <dbReference type="ARBA" id="ARBA00023054"/>
    </source>
</evidence>
<evidence type="ECO:0000313" key="5">
    <source>
        <dbReference type="Proteomes" id="UP000694559"/>
    </source>
</evidence>
<sequence length="183" mass="19792">MIRAFSFQASPERSRLRAWLEGTLAGLCELHLLRERQERRVRQALRIAAEPGGAAGDPSPEEQQEAISPAKANRTDSGLKPGWSLWQFGAFAMLEVGGGERKRSPADGFAEMRADAIPGSAKKDPVDPFHSPPHPLNHLGGSPPSSVLVQGWFSSYRLQLDGRAGFYRGRRFLKAGGGGDSGS</sequence>
<organism evidence="4 5">
    <name type="scientific">Naja naja</name>
    <name type="common">Indian cobra</name>
    <dbReference type="NCBI Taxonomy" id="35670"/>
    <lineage>
        <taxon>Eukaryota</taxon>
        <taxon>Metazoa</taxon>
        <taxon>Chordata</taxon>
        <taxon>Craniata</taxon>
        <taxon>Vertebrata</taxon>
        <taxon>Euteleostomi</taxon>
        <taxon>Lepidosauria</taxon>
        <taxon>Squamata</taxon>
        <taxon>Bifurcata</taxon>
        <taxon>Unidentata</taxon>
        <taxon>Episquamata</taxon>
        <taxon>Toxicofera</taxon>
        <taxon>Serpentes</taxon>
        <taxon>Colubroidea</taxon>
        <taxon>Elapidae</taxon>
        <taxon>Elapinae</taxon>
        <taxon>Naja</taxon>
    </lineage>
</organism>
<dbReference type="GeneTree" id="ENSGT00960000193250"/>
<accession>A0A8C6YA81</accession>
<evidence type="ECO:0000256" key="1">
    <source>
        <dbReference type="ARBA" id="ARBA00010807"/>
    </source>
</evidence>
<dbReference type="GO" id="GO:0090090">
    <property type="term" value="P:negative regulation of canonical Wnt signaling pathway"/>
    <property type="evidence" value="ECO:0007669"/>
    <property type="project" value="TreeGrafter"/>
</dbReference>
<evidence type="ECO:0000256" key="3">
    <source>
        <dbReference type="SAM" id="MobiDB-lite"/>
    </source>
</evidence>